<keyword evidence="2" id="KW-1185">Reference proteome</keyword>
<dbReference type="Pfam" id="PF20127">
    <property type="entry name" value="DUF6517"/>
    <property type="match status" value="1"/>
</dbReference>
<name>A0A238UV67_HALVU</name>
<sequence>MFMTLKFPRTDMDRRRFLAAAAGSGVATAVAGCLASASPSPPDVPEDRLESDGWGLVEEEKAEAFSESIAGAELTATATTRTYENEPLRSELAEKTLGEVTDAPVSFFASRITFDPDLTDLPGGVGGGQILDEVETNVRATLEAQMAAHGVEEIEKVGTDTLTVDAGMEARQTDLEGVVPFEPVSFPAADGAPVAIEMDDIVVVGRMAVWRVDGSVLVGGGAFPAENVETSVEEDLSSAISVAIDVDLGLEPDRYAEDLFDLIRAIE</sequence>
<dbReference type="InterPro" id="IPR045396">
    <property type="entry name" value="DUF6517"/>
</dbReference>
<proteinExistence type="predicted"/>
<dbReference type="EMBL" id="FZNQ01000001">
    <property type="protein sequence ID" value="SNR26115.1"/>
    <property type="molecule type" value="Genomic_DNA"/>
</dbReference>
<protein>
    <submittedName>
        <fullName evidence="1">Uncharacterized protein</fullName>
    </submittedName>
</protein>
<dbReference type="PROSITE" id="PS51257">
    <property type="entry name" value="PROKAR_LIPOPROTEIN"/>
    <property type="match status" value="1"/>
</dbReference>
<reference evidence="1 2" key="1">
    <citation type="submission" date="2017-06" db="EMBL/GenBank/DDBJ databases">
        <authorList>
            <person name="Kim H.J."/>
            <person name="Triplett B.A."/>
        </authorList>
    </citation>
    <scope>NUCLEOTIDE SEQUENCE [LARGE SCALE GENOMIC DNA]</scope>
    <source>
        <strain evidence="1 2">DSM 8800</strain>
    </source>
</reference>
<dbReference type="PROSITE" id="PS51318">
    <property type="entry name" value="TAT"/>
    <property type="match status" value="1"/>
</dbReference>
<dbReference type="InterPro" id="IPR006311">
    <property type="entry name" value="TAT_signal"/>
</dbReference>
<gene>
    <name evidence="1" type="ORF">SAMN06264855_101446</name>
</gene>
<evidence type="ECO:0000313" key="1">
    <source>
        <dbReference type="EMBL" id="SNR26115.1"/>
    </source>
</evidence>
<evidence type="ECO:0000313" key="2">
    <source>
        <dbReference type="Proteomes" id="UP000198397"/>
    </source>
</evidence>
<accession>A0A238UV67</accession>
<dbReference type="Proteomes" id="UP000198397">
    <property type="component" value="Unassembled WGS sequence"/>
</dbReference>
<organism evidence="1 2">
    <name type="scientific">Halorubrum vacuolatum</name>
    <name type="common">Natronobacterium vacuolatum</name>
    <dbReference type="NCBI Taxonomy" id="63740"/>
    <lineage>
        <taxon>Archaea</taxon>
        <taxon>Methanobacteriati</taxon>
        <taxon>Methanobacteriota</taxon>
        <taxon>Stenosarchaea group</taxon>
        <taxon>Halobacteria</taxon>
        <taxon>Halobacteriales</taxon>
        <taxon>Haloferacaceae</taxon>
        <taxon>Halorubrum</taxon>
    </lineage>
</organism>
<dbReference type="AlphaFoldDB" id="A0A238UV67"/>